<protein>
    <submittedName>
        <fullName evidence="2">Uncharacterized protein</fullName>
    </submittedName>
</protein>
<keyword evidence="3" id="KW-1185">Reference proteome</keyword>
<evidence type="ECO:0000313" key="2">
    <source>
        <dbReference type="EMBL" id="GAU87849.1"/>
    </source>
</evidence>
<reference evidence="2 3" key="1">
    <citation type="journal article" date="2016" name="Nat. Commun.">
        <title>Extremotolerant tardigrade genome and improved radiotolerance of human cultured cells by tardigrade-unique protein.</title>
        <authorList>
            <person name="Hashimoto T."/>
            <person name="Horikawa D.D."/>
            <person name="Saito Y."/>
            <person name="Kuwahara H."/>
            <person name="Kozuka-Hata H."/>
            <person name="Shin-I T."/>
            <person name="Minakuchi Y."/>
            <person name="Ohishi K."/>
            <person name="Motoyama A."/>
            <person name="Aizu T."/>
            <person name="Enomoto A."/>
            <person name="Kondo K."/>
            <person name="Tanaka S."/>
            <person name="Hara Y."/>
            <person name="Koshikawa S."/>
            <person name="Sagara H."/>
            <person name="Miura T."/>
            <person name="Yokobori S."/>
            <person name="Miyagawa K."/>
            <person name="Suzuki Y."/>
            <person name="Kubo T."/>
            <person name="Oyama M."/>
            <person name="Kohara Y."/>
            <person name="Fujiyama A."/>
            <person name="Arakawa K."/>
            <person name="Katayama T."/>
            <person name="Toyoda A."/>
            <person name="Kunieda T."/>
        </authorList>
    </citation>
    <scope>NUCLEOTIDE SEQUENCE [LARGE SCALE GENOMIC DNA]</scope>
    <source>
        <strain evidence="2 3">YOKOZUNA-1</strain>
    </source>
</reference>
<dbReference type="AlphaFoldDB" id="A0A1D1UDI0"/>
<comment type="caution">
    <text evidence="2">The sequence shown here is derived from an EMBL/GenBank/DDBJ whole genome shotgun (WGS) entry which is preliminary data.</text>
</comment>
<name>A0A1D1UDI0_RAMVA</name>
<evidence type="ECO:0000256" key="1">
    <source>
        <dbReference type="SAM" id="MobiDB-lite"/>
    </source>
</evidence>
<accession>A0A1D1UDI0</accession>
<gene>
    <name evidence="2" type="primary">RvY_00645</name>
    <name evidence="2" type="synonym">RvY_00645.1</name>
    <name evidence="2" type="ORF">RvY_00645-1</name>
</gene>
<proteinExistence type="predicted"/>
<feature type="region of interest" description="Disordered" evidence="1">
    <location>
        <begin position="45"/>
        <end position="64"/>
    </location>
</feature>
<evidence type="ECO:0000313" key="3">
    <source>
        <dbReference type="Proteomes" id="UP000186922"/>
    </source>
</evidence>
<sequence>MATCRTSNEKSETSYSSTKRATEVAAVEGMYHALLADPDIRDKEATTLLPTKTSKDYPSDWSKMRHPMFLSGGGKCDESLDGEARETDTDMLNEIKGPTARLNHLAETNGFTLNFAEWSPSKFLQLQGCFTDTSLNGHEKGEVSQDKSTHSV</sequence>
<feature type="region of interest" description="Disordered" evidence="1">
    <location>
        <begin position="1"/>
        <end position="20"/>
    </location>
</feature>
<dbReference type="Proteomes" id="UP000186922">
    <property type="component" value="Unassembled WGS sequence"/>
</dbReference>
<organism evidence="2 3">
    <name type="scientific">Ramazzottius varieornatus</name>
    <name type="common">Water bear</name>
    <name type="synonym">Tardigrade</name>
    <dbReference type="NCBI Taxonomy" id="947166"/>
    <lineage>
        <taxon>Eukaryota</taxon>
        <taxon>Metazoa</taxon>
        <taxon>Ecdysozoa</taxon>
        <taxon>Tardigrada</taxon>
        <taxon>Eutardigrada</taxon>
        <taxon>Parachela</taxon>
        <taxon>Hypsibioidea</taxon>
        <taxon>Ramazzottiidae</taxon>
        <taxon>Ramazzottius</taxon>
    </lineage>
</organism>
<dbReference type="EMBL" id="BDGG01000001">
    <property type="protein sequence ID" value="GAU87849.1"/>
    <property type="molecule type" value="Genomic_DNA"/>
</dbReference>